<dbReference type="CDD" id="cd00885">
    <property type="entry name" value="cinA"/>
    <property type="match status" value="1"/>
</dbReference>
<dbReference type="NCBIfam" id="NF001813">
    <property type="entry name" value="PRK00549.1"/>
    <property type="match status" value="1"/>
</dbReference>
<dbReference type="InterPro" id="IPR036425">
    <property type="entry name" value="MoaB/Mog-like_dom_sf"/>
</dbReference>
<dbReference type="Pfam" id="PF02464">
    <property type="entry name" value="CinA"/>
    <property type="match status" value="1"/>
</dbReference>
<dbReference type="Pfam" id="PF00994">
    <property type="entry name" value="MoCF_biosynth"/>
    <property type="match status" value="1"/>
</dbReference>
<dbReference type="Gene3D" id="3.90.950.20">
    <property type="entry name" value="CinA-like"/>
    <property type="match status" value="1"/>
</dbReference>
<gene>
    <name evidence="3" type="ORF">DESPIGER_1136</name>
</gene>
<reference evidence="4" key="1">
    <citation type="submission" date="2016-10" db="EMBL/GenBank/DDBJ databases">
        <authorList>
            <person name="Wegmann U."/>
        </authorList>
    </citation>
    <scope>NUCLEOTIDE SEQUENCE [LARGE SCALE GENOMIC DNA]</scope>
</reference>
<proteinExistence type="inferred from homology"/>
<dbReference type="InterPro" id="IPR008136">
    <property type="entry name" value="CinA_C"/>
</dbReference>
<dbReference type="Pfam" id="PF18146">
    <property type="entry name" value="CinA_KH"/>
    <property type="match status" value="1"/>
</dbReference>
<dbReference type="SMART" id="SM00852">
    <property type="entry name" value="MoCF_biosynth"/>
    <property type="match status" value="1"/>
</dbReference>
<dbReference type="InterPro" id="IPR008135">
    <property type="entry name" value="Competence-induced_CinA"/>
</dbReference>
<keyword evidence="4" id="KW-1185">Reference proteome</keyword>
<sequence length="418" mass="44104">MKAEIIAVGTELLLGHTINTDAAHVARALSALGVDLHHACVVGDNAARLEACLRAALQRSDLVITTGGLGPTGDDLTKETVARVLGLPLEEHADSLRRLREYFGDRPVGENQYKQAWLPRGSHAFANSVGTAPGCAVPAEGHKLVILLPGPPSELLPMLHDGVVPWLARKTGACIQSSMVRTFALGEGDAELRLRDLTGGANPTVATYATDGEMFVRITAKAATAGEAAALVAPVREDVCRRLGDHVYGVDVENLESVVVPLLLQRGETLTTAESCTGGLLAKRITDVAGASSVFHQGLVTYANEAKTRLLGVPEELLARVGAVSPEVARCMAQQACARYGSTWGVGISGIAGPGGATATKPVGLVYIALSDGGRTWLRVMRPHGRYMGRAWTRQRAASHALDMLRRAMLGLPVEMEA</sequence>
<evidence type="ECO:0000256" key="1">
    <source>
        <dbReference type="HAMAP-Rule" id="MF_00226"/>
    </source>
</evidence>
<dbReference type="Gene3D" id="3.40.980.10">
    <property type="entry name" value="MoaB/Mog-like domain"/>
    <property type="match status" value="1"/>
</dbReference>
<dbReference type="InterPro" id="IPR041424">
    <property type="entry name" value="CinA_KH"/>
</dbReference>
<dbReference type="Proteomes" id="UP000186323">
    <property type="component" value="Chromosome I"/>
</dbReference>
<dbReference type="AlphaFoldDB" id="A0A1K1LE29"/>
<dbReference type="InterPro" id="IPR050101">
    <property type="entry name" value="CinA"/>
</dbReference>
<dbReference type="SUPFAM" id="SSF53218">
    <property type="entry name" value="Molybdenum cofactor biosynthesis proteins"/>
    <property type="match status" value="1"/>
</dbReference>
<feature type="domain" description="MoaB/Mog" evidence="2">
    <location>
        <begin position="4"/>
        <end position="170"/>
    </location>
</feature>
<dbReference type="InterPro" id="IPR001453">
    <property type="entry name" value="MoaB/Mog_dom"/>
</dbReference>
<protein>
    <recommendedName>
        <fullName evidence="1">CinA-like protein</fullName>
    </recommendedName>
</protein>
<dbReference type="SUPFAM" id="SSF142433">
    <property type="entry name" value="CinA-like"/>
    <property type="match status" value="1"/>
</dbReference>
<dbReference type="RefSeq" id="WP_072334165.1">
    <property type="nucleotide sequence ID" value="NZ_CBCTAE010000020.1"/>
</dbReference>
<dbReference type="NCBIfam" id="TIGR00200">
    <property type="entry name" value="cinA_nterm"/>
    <property type="match status" value="1"/>
</dbReference>
<accession>A0A1K1LE29</accession>
<dbReference type="KEGG" id="dpg:DESPIGER_1136"/>
<name>A0A1K1LE29_9BACT</name>
<dbReference type="Gene3D" id="3.30.70.2860">
    <property type="match status" value="1"/>
</dbReference>
<dbReference type="InterPro" id="IPR036653">
    <property type="entry name" value="CinA-like_C"/>
</dbReference>
<dbReference type="PANTHER" id="PTHR13939:SF0">
    <property type="entry name" value="NMN AMIDOHYDROLASE-LIKE PROTEIN YFAY"/>
    <property type="match status" value="1"/>
</dbReference>
<evidence type="ECO:0000313" key="4">
    <source>
        <dbReference type="Proteomes" id="UP000186323"/>
    </source>
</evidence>
<comment type="similarity">
    <text evidence="1">Belongs to the CinA family.</text>
</comment>
<evidence type="ECO:0000313" key="3">
    <source>
        <dbReference type="EMBL" id="SFV72988.1"/>
    </source>
</evidence>
<dbReference type="EMBL" id="LT630450">
    <property type="protein sequence ID" value="SFV72988.1"/>
    <property type="molecule type" value="Genomic_DNA"/>
</dbReference>
<dbReference type="OrthoDB" id="9801454at2"/>
<evidence type="ECO:0000259" key="2">
    <source>
        <dbReference type="SMART" id="SM00852"/>
    </source>
</evidence>
<dbReference type="HAMAP" id="MF_00226_B">
    <property type="entry name" value="CinA_B"/>
    <property type="match status" value="1"/>
</dbReference>
<dbReference type="NCBIfam" id="TIGR00199">
    <property type="entry name" value="PncC_domain"/>
    <property type="match status" value="1"/>
</dbReference>
<dbReference type="PANTHER" id="PTHR13939">
    <property type="entry name" value="NICOTINAMIDE-NUCLEOTIDE AMIDOHYDROLASE PNCC"/>
    <property type="match status" value="1"/>
</dbReference>
<organism evidence="3 4">
    <name type="scientific">Desulfovibrio piger</name>
    <dbReference type="NCBI Taxonomy" id="901"/>
    <lineage>
        <taxon>Bacteria</taxon>
        <taxon>Pseudomonadati</taxon>
        <taxon>Thermodesulfobacteriota</taxon>
        <taxon>Desulfovibrionia</taxon>
        <taxon>Desulfovibrionales</taxon>
        <taxon>Desulfovibrionaceae</taxon>
        <taxon>Desulfovibrio</taxon>
    </lineage>
</organism>
<dbReference type="PIRSF" id="PIRSF006728">
    <property type="entry name" value="CinA"/>
    <property type="match status" value="1"/>
</dbReference>